<evidence type="ECO:0000313" key="2">
    <source>
        <dbReference type="Proteomes" id="UP000518300"/>
    </source>
</evidence>
<organism evidence="1 2">
    <name type="scientific">Pyxidicoccus fallax</name>
    <dbReference type="NCBI Taxonomy" id="394095"/>
    <lineage>
        <taxon>Bacteria</taxon>
        <taxon>Pseudomonadati</taxon>
        <taxon>Myxococcota</taxon>
        <taxon>Myxococcia</taxon>
        <taxon>Myxococcales</taxon>
        <taxon>Cystobacterineae</taxon>
        <taxon>Myxococcaceae</taxon>
        <taxon>Pyxidicoccus</taxon>
    </lineage>
</organism>
<proteinExistence type="predicted"/>
<accession>A0A848LS36</accession>
<comment type="caution">
    <text evidence="1">The sequence shown here is derived from an EMBL/GenBank/DDBJ whole genome shotgun (WGS) entry which is preliminary data.</text>
</comment>
<gene>
    <name evidence="1" type="ORF">HG543_38865</name>
</gene>
<dbReference type="RefSeq" id="WP_169349975.1">
    <property type="nucleotide sequence ID" value="NZ_JABBJJ010000269.1"/>
</dbReference>
<protein>
    <submittedName>
        <fullName evidence="1">Uncharacterized protein</fullName>
    </submittedName>
</protein>
<dbReference type="Proteomes" id="UP000518300">
    <property type="component" value="Unassembled WGS sequence"/>
</dbReference>
<sequence length="77" mass="8508">MHDSHRSAKRGAFSDAAYDGNIGSGLLKRFVATFDYPRQVLRRSLKLLPVGVAVRIDFTRAGAPKTTQLVPRNLIPD</sequence>
<keyword evidence="2" id="KW-1185">Reference proteome</keyword>
<dbReference type="EMBL" id="JABBJJ010000269">
    <property type="protein sequence ID" value="NMO20768.1"/>
    <property type="molecule type" value="Genomic_DNA"/>
</dbReference>
<reference evidence="1 2" key="1">
    <citation type="submission" date="2020-04" db="EMBL/GenBank/DDBJ databases">
        <title>Draft genome of Pyxidicoccus fallax type strain.</title>
        <authorList>
            <person name="Whitworth D.E."/>
        </authorList>
    </citation>
    <scope>NUCLEOTIDE SEQUENCE [LARGE SCALE GENOMIC DNA]</scope>
    <source>
        <strain evidence="1 2">DSM 14698</strain>
    </source>
</reference>
<name>A0A848LS36_9BACT</name>
<dbReference type="AlphaFoldDB" id="A0A848LS36"/>
<evidence type="ECO:0000313" key="1">
    <source>
        <dbReference type="EMBL" id="NMO20768.1"/>
    </source>
</evidence>